<keyword evidence="8" id="KW-1185">Reference proteome</keyword>
<dbReference type="Pfam" id="PF07686">
    <property type="entry name" value="V-set"/>
    <property type="match status" value="1"/>
</dbReference>
<evidence type="ECO:0000313" key="8">
    <source>
        <dbReference type="Proteomes" id="UP000314294"/>
    </source>
</evidence>
<keyword evidence="3 5" id="KW-0472">Membrane</keyword>
<organism evidence="7 8">
    <name type="scientific">Liparis tanakae</name>
    <name type="common">Tanaka's snailfish</name>
    <dbReference type="NCBI Taxonomy" id="230148"/>
    <lineage>
        <taxon>Eukaryota</taxon>
        <taxon>Metazoa</taxon>
        <taxon>Chordata</taxon>
        <taxon>Craniata</taxon>
        <taxon>Vertebrata</taxon>
        <taxon>Euteleostomi</taxon>
        <taxon>Actinopterygii</taxon>
        <taxon>Neopterygii</taxon>
        <taxon>Teleostei</taxon>
        <taxon>Neoteleostei</taxon>
        <taxon>Acanthomorphata</taxon>
        <taxon>Eupercaria</taxon>
        <taxon>Perciformes</taxon>
        <taxon>Cottioidei</taxon>
        <taxon>Cottales</taxon>
        <taxon>Liparidae</taxon>
        <taxon>Liparis</taxon>
    </lineage>
</organism>
<keyword evidence="5" id="KW-1133">Transmembrane helix</keyword>
<dbReference type="SUPFAM" id="SSF48726">
    <property type="entry name" value="Immunoglobulin"/>
    <property type="match status" value="1"/>
</dbReference>
<reference evidence="7 8" key="1">
    <citation type="submission" date="2019-03" db="EMBL/GenBank/DDBJ databases">
        <title>First draft genome of Liparis tanakae, snailfish: a comprehensive survey of snailfish specific genes.</title>
        <authorList>
            <person name="Kim W."/>
            <person name="Song I."/>
            <person name="Jeong J.-H."/>
            <person name="Kim D."/>
            <person name="Kim S."/>
            <person name="Ryu S."/>
            <person name="Song J.Y."/>
            <person name="Lee S.K."/>
        </authorList>
    </citation>
    <scope>NUCLEOTIDE SEQUENCE [LARGE SCALE GENOMIC DNA]</scope>
    <source>
        <tissue evidence="7">Muscle</tissue>
    </source>
</reference>
<dbReference type="PROSITE" id="PS50835">
    <property type="entry name" value="IG_LIKE"/>
    <property type="match status" value="1"/>
</dbReference>
<dbReference type="EMBL" id="SRLO01000280">
    <property type="protein sequence ID" value="TNN63053.1"/>
    <property type="molecule type" value="Genomic_DNA"/>
</dbReference>
<dbReference type="InterPro" id="IPR036179">
    <property type="entry name" value="Ig-like_dom_sf"/>
</dbReference>
<evidence type="ECO:0000256" key="2">
    <source>
        <dbReference type="ARBA" id="ARBA00022692"/>
    </source>
</evidence>
<name>A0A4Z2HDF3_9TELE</name>
<feature type="compositionally biased region" description="Polar residues" evidence="4">
    <location>
        <begin position="149"/>
        <end position="160"/>
    </location>
</feature>
<dbReference type="GO" id="GO:0005886">
    <property type="term" value="C:plasma membrane"/>
    <property type="evidence" value="ECO:0007669"/>
    <property type="project" value="TreeGrafter"/>
</dbReference>
<gene>
    <name evidence="7" type="ORF">EYF80_026669</name>
</gene>
<dbReference type="AlphaFoldDB" id="A0A4Z2HDF3"/>
<dbReference type="PANTHER" id="PTHR11860:SF118">
    <property type="entry name" value="CMRF35-LIKE MOLECULE 3-RELATED"/>
    <property type="match status" value="1"/>
</dbReference>
<sequence length="172" mass="19622">MNVSVMEGQIFDFRCEYENGQQNNTKYFCYDKDENDDNMCSVYLIQTQKHDQWHEDGRFSLYDNTTGAFFIVRGENLTSGDGGTYRCGVEVDHVRFMDLNVSRELHLSLFVTAAMFTSAVLFICLFTLCLRLAVHRRRPGPRQNREVGLNSQPHSSSKATAMSVGRPTGIKT</sequence>
<accession>A0A4Z2HDF3</accession>
<dbReference type="GO" id="GO:0004888">
    <property type="term" value="F:transmembrane signaling receptor activity"/>
    <property type="evidence" value="ECO:0007669"/>
    <property type="project" value="TreeGrafter"/>
</dbReference>
<feature type="domain" description="Ig-like" evidence="6">
    <location>
        <begin position="1"/>
        <end position="102"/>
    </location>
</feature>
<evidence type="ECO:0000256" key="1">
    <source>
        <dbReference type="ARBA" id="ARBA00004370"/>
    </source>
</evidence>
<evidence type="ECO:0000256" key="5">
    <source>
        <dbReference type="SAM" id="Phobius"/>
    </source>
</evidence>
<evidence type="ECO:0000259" key="6">
    <source>
        <dbReference type="PROSITE" id="PS50835"/>
    </source>
</evidence>
<dbReference type="PANTHER" id="PTHR11860">
    <property type="entry name" value="POLYMERIC-IMMUNOGLOBULIN RECEPTOR"/>
    <property type="match status" value="1"/>
</dbReference>
<dbReference type="InterPro" id="IPR013106">
    <property type="entry name" value="Ig_V-set"/>
</dbReference>
<keyword evidence="2 5" id="KW-0812">Transmembrane</keyword>
<comment type="caution">
    <text evidence="7">The sequence shown here is derived from an EMBL/GenBank/DDBJ whole genome shotgun (WGS) entry which is preliminary data.</text>
</comment>
<evidence type="ECO:0000256" key="3">
    <source>
        <dbReference type="ARBA" id="ARBA00023136"/>
    </source>
</evidence>
<protein>
    <recommendedName>
        <fullName evidence="6">Ig-like domain-containing protein</fullName>
    </recommendedName>
</protein>
<comment type="subcellular location">
    <subcellularLocation>
        <location evidence="1">Membrane</location>
    </subcellularLocation>
</comment>
<dbReference type="InterPro" id="IPR013783">
    <property type="entry name" value="Ig-like_fold"/>
</dbReference>
<evidence type="ECO:0000313" key="7">
    <source>
        <dbReference type="EMBL" id="TNN63053.1"/>
    </source>
</evidence>
<dbReference type="Gene3D" id="2.60.40.10">
    <property type="entry name" value="Immunoglobulins"/>
    <property type="match status" value="1"/>
</dbReference>
<dbReference type="InterPro" id="IPR050671">
    <property type="entry name" value="CD300_family_receptors"/>
</dbReference>
<feature type="region of interest" description="Disordered" evidence="4">
    <location>
        <begin position="140"/>
        <end position="172"/>
    </location>
</feature>
<evidence type="ECO:0000256" key="4">
    <source>
        <dbReference type="SAM" id="MobiDB-lite"/>
    </source>
</evidence>
<dbReference type="InterPro" id="IPR007110">
    <property type="entry name" value="Ig-like_dom"/>
</dbReference>
<proteinExistence type="predicted"/>
<dbReference type="Proteomes" id="UP000314294">
    <property type="component" value="Unassembled WGS sequence"/>
</dbReference>
<dbReference type="OrthoDB" id="8959642at2759"/>
<feature type="transmembrane region" description="Helical" evidence="5">
    <location>
        <begin position="107"/>
        <end position="134"/>
    </location>
</feature>